<proteinExistence type="predicted"/>
<keyword evidence="3" id="KW-1185">Reference proteome</keyword>
<feature type="domain" description="Integrase catalytic" evidence="1">
    <location>
        <begin position="27"/>
        <end position="72"/>
    </location>
</feature>
<dbReference type="EMBL" id="JBFBVU010000015">
    <property type="protein sequence ID" value="MEV8467636.1"/>
    <property type="molecule type" value="Genomic_DNA"/>
</dbReference>
<gene>
    <name evidence="2" type="ORF">AB0T83_12690</name>
</gene>
<dbReference type="RefSeq" id="WP_366193510.1">
    <property type="nucleotide sequence ID" value="NZ_JBFBVU010000015.1"/>
</dbReference>
<evidence type="ECO:0000313" key="3">
    <source>
        <dbReference type="Proteomes" id="UP001553161"/>
    </source>
</evidence>
<evidence type="ECO:0000259" key="1">
    <source>
        <dbReference type="Pfam" id="PF13683"/>
    </source>
</evidence>
<protein>
    <submittedName>
        <fullName evidence="2">Integrase core domain-containing protein</fullName>
    </submittedName>
</protein>
<reference evidence="2 3" key="1">
    <citation type="submission" date="2024-07" db="EMBL/GenBank/DDBJ databases">
        <authorList>
            <person name="Kang M."/>
        </authorList>
    </citation>
    <scope>NUCLEOTIDE SEQUENCE [LARGE SCALE GENOMIC DNA]</scope>
    <source>
        <strain evidence="2 3">DFM31</strain>
    </source>
</reference>
<evidence type="ECO:0000313" key="2">
    <source>
        <dbReference type="EMBL" id="MEV8467636.1"/>
    </source>
</evidence>
<sequence length="82" mass="9572">MPLLATRRPLLGQFNPRAVCLVRRLPFNLRIRTEYPNAHCYLSLSDAWEKSDEWLRYDNEERPHSTIGNIPPARANAPMLQI</sequence>
<organism evidence="2 3">
    <name type="scientific">Meridianimarinicoccus marinus</name>
    <dbReference type="NCBI Taxonomy" id="3231483"/>
    <lineage>
        <taxon>Bacteria</taxon>
        <taxon>Pseudomonadati</taxon>
        <taxon>Pseudomonadota</taxon>
        <taxon>Alphaproteobacteria</taxon>
        <taxon>Rhodobacterales</taxon>
        <taxon>Paracoccaceae</taxon>
        <taxon>Meridianimarinicoccus</taxon>
    </lineage>
</organism>
<dbReference type="InterPro" id="IPR001584">
    <property type="entry name" value="Integrase_cat-core"/>
</dbReference>
<dbReference type="Proteomes" id="UP001553161">
    <property type="component" value="Unassembled WGS sequence"/>
</dbReference>
<accession>A0ABV3L7U8</accession>
<dbReference type="Pfam" id="PF13683">
    <property type="entry name" value="rve_3"/>
    <property type="match status" value="1"/>
</dbReference>
<comment type="caution">
    <text evidence="2">The sequence shown here is derived from an EMBL/GenBank/DDBJ whole genome shotgun (WGS) entry which is preliminary data.</text>
</comment>
<name>A0ABV3L7U8_9RHOB</name>